<gene>
    <name evidence="2" type="ORF">MEUPH1_LOCUS6570</name>
</gene>
<evidence type="ECO:0000313" key="2">
    <source>
        <dbReference type="EMBL" id="CAI6350071.1"/>
    </source>
</evidence>
<protein>
    <submittedName>
        <fullName evidence="2">Uncharacterized protein</fullName>
    </submittedName>
</protein>
<proteinExistence type="predicted"/>
<keyword evidence="1" id="KW-0472">Membrane</keyword>
<dbReference type="EMBL" id="CARXXK010000001">
    <property type="protein sequence ID" value="CAI6350071.1"/>
    <property type="molecule type" value="Genomic_DNA"/>
</dbReference>
<evidence type="ECO:0000313" key="3">
    <source>
        <dbReference type="Proteomes" id="UP001160148"/>
    </source>
</evidence>
<accession>A0AAV0W2N0</accession>
<dbReference type="Proteomes" id="UP001160148">
    <property type="component" value="Unassembled WGS sequence"/>
</dbReference>
<evidence type="ECO:0000256" key="1">
    <source>
        <dbReference type="SAM" id="Phobius"/>
    </source>
</evidence>
<reference evidence="2 3" key="1">
    <citation type="submission" date="2023-01" db="EMBL/GenBank/DDBJ databases">
        <authorList>
            <person name="Whitehead M."/>
        </authorList>
    </citation>
    <scope>NUCLEOTIDE SEQUENCE [LARGE SCALE GENOMIC DNA]</scope>
</reference>
<keyword evidence="1" id="KW-0812">Transmembrane</keyword>
<organism evidence="2 3">
    <name type="scientific">Macrosiphum euphorbiae</name>
    <name type="common">potato aphid</name>
    <dbReference type="NCBI Taxonomy" id="13131"/>
    <lineage>
        <taxon>Eukaryota</taxon>
        <taxon>Metazoa</taxon>
        <taxon>Ecdysozoa</taxon>
        <taxon>Arthropoda</taxon>
        <taxon>Hexapoda</taxon>
        <taxon>Insecta</taxon>
        <taxon>Pterygota</taxon>
        <taxon>Neoptera</taxon>
        <taxon>Paraneoptera</taxon>
        <taxon>Hemiptera</taxon>
        <taxon>Sternorrhyncha</taxon>
        <taxon>Aphidomorpha</taxon>
        <taxon>Aphidoidea</taxon>
        <taxon>Aphididae</taxon>
        <taxon>Macrosiphini</taxon>
        <taxon>Macrosiphum</taxon>
    </lineage>
</organism>
<sequence length="88" mass="10172">MVDERSSLTKVAGKTKGVFRNAKYGSTNDQKQVIDTKQKYRKLNEDDMYYNYEADLMLDSVNHRYKKIVFTTYAMGMAMTIIGCLLVL</sequence>
<dbReference type="AlphaFoldDB" id="A0AAV0W2N0"/>
<feature type="transmembrane region" description="Helical" evidence="1">
    <location>
        <begin position="68"/>
        <end position="87"/>
    </location>
</feature>
<keyword evidence="3" id="KW-1185">Reference proteome</keyword>
<comment type="caution">
    <text evidence="2">The sequence shown here is derived from an EMBL/GenBank/DDBJ whole genome shotgun (WGS) entry which is preliminary data.</text>
</comment>
<keyword evidence="1" id="KW-1133">Transmembrane helix</keyword>
<name>A0AAV0W2N0_9HEMI</name>